<evidence type="ECO:0000259" key="2">
    <source>
        <dbReference type="Pfam" id="PF16401"/>
    </source>
</evidence>
<feature type="transmembrane region" description="Helical" evidence="1">
    <location>
        <begin position="264"/>
        <end position="283"/>
    </location>
</feature>
<feature type="domain" description="DUF5009" evidence="2">
    <location>
        <begin position="14"/>
        <end position="122"/>
    </location>
</feature>
<evidence type="ECO:0000256" key="1">
    <source>
        <dbReference type="SAM" id="Phobius"/>
    </source>
</evidence>
<feature type="transmembrane region" description="Helical" evidence="1">
    <location>
        <begin position="125"/>
        <end position="142"/>
    </location>
</feature>
<dbReference type="Proteomes" id="UP000199109">
    <property type="component" value="Unassembled WGS sequence"/>
</dbReference>
<feature type="transmembrane region" description="Helical" evidence="1">
    <location>
        <begin position="197"/>
        <end position="221"/>
    </location>
</feature>
<feature type="transmembrane region" description="Helical" evidence="1">
    <location>
        <begin position="12"/>
        <end position="33"/>
    </location>
</feature>
<organism evidence="3 4">
    <name type="scientific">Pricia antarctica</name>
    <dbReference type="NCBI Taxonomy" id="641691"/>
    <lineage>
        <taxon>Bacteria</taxon>
        <taxon>Pseudomonadati</taxon>
        <taxon>Bacteroidota</taxon>
        <taxon>Flavobacteriia</taxon>
        <taxon>Flavobacteriales</taxon>
        <taxon>Flavobacteriaceae</taxon>
        <taxon>Pricia</taxon>
    </lineage>
</organism>
<evidence type="ECO:0000313" key="4">
    <source>
        <dbReference type="Proteomes" id="UP000199109"/>
    </source>
</evidence>
<feature type="transmembrane region" description="Helical" evidence="1">
    <location>
        <begin position="295"/>
        <end position="318"/>
    </location>
</feature>
<gene>
    <name evidence="3" type="ORF">SAMN05421636_101556</name>
</gene>
<dbReference type="EMBL" id="FNAO01000001">
    <property type="protein sequence ID" value="SDD73946.1"/>
    <property type="molecule type" value="Genomic_DNA"/>
</dbReference>
<keyword evidence="1" id="KW-0812">Transmembrane</keyword>
<dbReference type="STRING" id="641691.SAMN05421636_101556"/>
<reference evidence="3 4" key="1">
    <citation type="submission" date="2016-10" db="EMBL/GenBank/DDBJ databases">
        <authorList>
            <person name="de Groot N.N."/>
        </authorList>
    </citation>
    <scope>NUCLEOTIDE SEQUENCE [LARGE SCALE GENOMIC DNA]</scope>
    <source>
        <strain evidence="3 4">DSM 23421</strain>
    </source>
</reference>
<feature type="transmembrane region" description="Helical" evidence="1">
    <location>
        <begin position="66"/>
        <end position="83"/>
    </location>
</feature>
<feature type="transmembrane region" description="Helical" evidence="1">
    <location>
        <begin position="233"/>
        <end position="252"/>
    </location>
</feature>
<protein>
    <submittedName>
        <fullName evidence="3">Predicted acyltransferase</fullName>
    </submittedName>
</protein>
<dbReference type="AlphaFoldDB" id="A0A1G6X9E0"/>
<feature type="transmembrane region" description="Helical" evidence="1">
    <location>
        <begin position="149"/>
        <end position="168"/>
    </location>
</feature>
<dbReference type="PANTHER" id="PTHR31061">
    <property type="entry name" value="LD22376P"/>
    <property type="match status" value="1"/>
</dbReference>
<keyword evidence="3" id="KW-0012">Acyltransferase</keyword>
<evidence type="ECO:0000313" key="3">
    <source>
        <dbReference type="EMBL" id="SDD73946.1"/>
    </source>
</evidence>
<keyword evidence="4" id="KW-1185">Reference proteome</keyword>
<keyword evidence="3" id="KW-0808">Transferase</keyword>
<keyword evidence="1" id="KW-1133">Transmembrane helix</keyword>
<feature type="transmembrane region" description="Helical" evidence="1">
    <location>
        <begin position="103"/>
        <end position="119"/>
    </location>
</feature>
<accession>A0A1G6X9E0</accession>
<feature type="transmembrane region" description="Helical" evidence="1">
    <location>
        <begin position="338"/>
        <end position="359"/>
    </location>
</feature>
<dbReference type="RefSeq" id="WP_245726429.1">
    <property type="nucleotide sequence ID" value="NZ_FNAO01000001.1"/>
</dbReference>
<sequence>MSQLASNVSKRLFSLDVFRGLTMFLLIAEAAGFHHNFGELTEGTAFSGLALQLEHHPWNGLRFWDLIQPFFMFIVGVAMPFSLRKRLAVGSHGEVNKHILRRCFLLFAFGVLLHCVYSHALVWELWNVLVQLAFTILIAYAIMQLPNKIQIAISIGLLLLTEILYRAYNPEAPYAQGHESFGAYIDMLIMGKVNDGYWVFVNFIPTAAHTIWGVVCGRILLSNVPVKEKLKPFLIWGGAILILGFAMDWLHITPIIKRIATSSFTLASGGFAILTLTLFYWAIDIKGNNPSWLRIFSVVGTNSIFIYLFAETVGAQWFRGFGMIWTDGLLGPLGLSEQVIAVVNALLVLFIFWYITYFLDRHKVYFKV</sequence>
<name>A0A1G6X9E0_9FLAO</name>
<dbReference type="Pfam" id="PF16401">
    <property type="entry name" value="DUF5009"/>
    <property type="match status" value="1"/>
</dbReference>
<dbReference type="PANTHER" id="PTHR31061:SF24">
    <property type="entry name" value="LD22376P"/>
    <property type="match status" value="1"/>
</dbReference>
<dbReference type="GO" id="GO:0016746">
    <property type="term" value="F:acyltransferase activity"/>
    <property type="evidence" value="ECO:0007669"/>
    <property type="project" value="UniProtKB-KW"/>
</dbReference>
<dbReference type="InterPro" id="IPR032176">
    <property type="entry name" value="DUF5009"/>
</dbReference>
<keyword evidence="1" id="KW-0472">Membrane</keyword>
<proteinExistence type="predicted"/>